<protein>
    <submittedName>
        <fullName evidence="1">Uncharacterized protein</fullName>
    </submittedName>
</protein>
<reference evidence="1 2" key="1">
    <citation type="submission" date="2017-04" db="EMBL/GenBank/DDBJ databases">
        <title>A new member of the family Flavobacteriaceae isolated from ascidians.</title>
        <authorList>
            <person name="Chen L."/>
        </authorList>
    </citation>
    <scope>NUCLEOTIDE SEQUENCE [LARGE SCALE GENOMIC DNA]</scope>
    <source>
        <strain evidence="1 2">HQA918</strain>
    </source>
</reference>
<proteinExistence type="predicted"/>
<organism evidence="1 2">
    <name type="scientific">Sediminicola luteus</name>
    <dbReference type="NCBI Taxonomy" id="319238"/>
    <lineage>
        <taxon>Bacteria</taxon>
        <taxon>Pseudomonadati</taxon>
        <taxon>Bacteroidota</taxon>
        <taxon>Flavobacteriia</taxon>
        <taxon>Flavobacteriales</taxon>
        <taxon>Flavobacteriaceae</taxon>
        <taxon>Sediminicola</taxon>
    </lineage>
</organism>
<dbReference type="InterPro" id="IPR046495">
    <property type="entry name" value="DUF6588"/>
</dbReference>
<name>A0A2A4GDT4_9FLAO</name>
<dbReference type="EMBL" id="NBWU01000001">
    <property type="protein sequence ID" value="PCE66158.1"/>
    <property type="molecule type" value="Genomic_DNA"/>
</dbReference>
<gene>
    <name evidence="1" type="ORF">B7P33_02345</name>
</gene>
<dbReference type="Pfam" id="PF20230">
    <property type="entry name" value="DUF6588"/>
    <property type="match status" value="1"/>
</dbReference>
<sequence length="368" mass="40707">MTNGRKGRFVFMYICKCFYAGFPVDSYQMGLHMKKIVSFLCMGVFAFSTYAQDSNLRYYLLLGAEQAEDLTASYLEPVSEGLLFALTGGWYNDARVKKTWEIDVSLITNGSFVPKDKLEQEIDISRFENLSVVGGGNVIKIPTILGSSNSRVRLAALLDGQSFEFDAPTGLGLISTNLLPSAFLQAGVGLPANSEFVFRYFPKLHIDDASIGILGFGLKHELSETIGFMNNWPVAVSGMVAYTRLSAEYEFETNGVFTGEDQLIDVALDTWMFELIGSTKFPTYNVYGGVGYVTGESVYAVKGEYDIVTPLRTVEFNDPFDVEDSIDGIRANIGAKADWGRFHLNLDYTFQGYNNLSLGLGYTILKGK</sequence>
<dbReference type="Proteomes" id="UP000219559">
    <property type="component" value="Unassembled WGS sequence"/>
</dbReference>
<evidence type="ECO:0000313" key="1">
    <source>
        <dbReference type="EMBL" id="PCE66158.1"/>
    </source>
</evidence>
<comment type="caution">
    <text evidence="1">The sequence shown here is derived from an EMBL/GenBank/DDBJ whole genome shotgun (WGS) entry which is preliminary data.</text>
</comment>
<evidence type="ECO:0000313" key="2">
    <source>
        <dbReference type="Proteomes" id="UP000219559"/>
    </source>
</evidence>
<accession>A0A2A4GDT4</accession>
<dbReference type="AlphaFoldDB" id="A0A2A4GDT4"/>
<keyword evidence="2" id="KW-1185">Reference proteome</keyword>